<dbReference type="Proteomes" id="UP001154061">
    <property type="component" value="Unassembled WGS sequence"/>
</dbReference>
<feature type="transmembrane region" description="Helical" evidence="1">
    <location>
        <begin position="28"/>
        <end position="48"/>
    </location>
</feature>
<evidence type="ECO:0000256" key="1">
    <source>
        <dbReference type="SAM" id="Phobius"/>
    </source>
</evidence>
<dbReference type="RefSeq" id="WP_277524726.1">
    <property type="nucleotide sequence ID" value="NZ_JAMQOT010000012.1"/>
</dbReference>
<organism evidence="2 3">
    <name type="scientific">Natrinema salsiterrestre</name>
    <dbReference type="NCBI Taxonomy" id="2950540"/>
    <lineage>
        <taxon>Archaea</taxon>
        <taxon>Methanobacteriati</taxon>
        <taxon>Methanobacteriota</taxon>
        <taxon>Stenosarchaea group</taxon>
        <taxon>Halobacteria</taxon>
        <taxon>Halobacteriales</taxon>
        <taxon>Natrialbaceae</taxon>
        <taxon>Natrinema</taxon>
    </lineage>
</organism>
<name>A0A9Q4Q1L0_9EURY</name>
<protein>
    <submittedName>
        <fullName evidence="2">Uncharacterized protein</fullName>
    </submittedName>
</protein>
<dbReference type="EMBL" id="JAMQOT010000012">
    <property type="protein sequence ID" value="MDF9748155.1"/>
    <property type="molecule type" value="Genomic_DNA"/>
</dbReference>
<evidence type="ECO:0000313" key="2">
    <source>
        <dbReference type="EMBL" id="MDF9748155.1"/>
    </source>
</evidence>
<feature type="transmembrane region" description="Helical" evidence="1">
    <location>
        <begin position="54"/>
        <end position="72"/>
    </location>
</feature>
<feature type="transmembrane region" description="Helical" evidence="1">
    <location>
        <begin position="84"/>
        <end position="102"/>
    </location>
</feature>
<keyword evidence="1" id="KW-0472">Membrane</keyword>
<evidence type="ECO:0000313" key="3">
    <source>
        <dbReference type="Proteomes" id="UP001154061"/>
    </source>
</evidence>
<keyword evidence="1" id="KW-0812">Transmembrane</keyword>
<proteinExistence type="predicted"/>
<feature type="transmembrane region" description="Helical" evidence="1">
    <location>
        <begin position="210"/>
        <end position="227"/>
    </location>
</feature>
<gene>
    <name evidence="2" type="ORF">NDI89_21525</name>
</gene>
<dbReference type="InterPro" id="IPR055968">
    <property type="entry name" value="DUF7546"/>
</dbReference>
<dbReference type="AlphaFoldDB" id="A0A9Q4Q1L0"/>
<feature type="transmembrane region" description="Helical" evidence="1">
    <location>
        <begin position="174"/>
        <end position="198"/>
    </location>
</feature>
<reference evidence="2" key="1">
    <citation type="submission" date="2022-06" db="EMBL/GenBank/DDBJ databases">
        <title>Natrinema sp. a new haloarchaeum isolate from saline soil.</title>
        <authorList>
            <person name="Strakova D."/>
            <person name="Galisteo C."/>
            <person name="Sanchez-Porro C."/>
            <person name="Ventosa A."/>
        </authorList>
    </citation>
    <scope>NUCLEOTIDE SEQUENCE</scope>
    <source>
        <strain evidence="2">S1CR25-10</strain>
    </source>
</reference>
<keyword evidence="3" id="KW-1185">Reference proteome</keyword>
<accession>A0A9Q4Q1L0</accession>
<keyword evidence="1" id="KW-1133">Transmembrane helix</keyword>
<feature type="transmembrane region" description="Helical" evidence="1">
    <location>
        <begin position="141"/>
        <end position="162"/>
    </location>
</feature>
<sequence length="240" mass="25751">MSTTDPKAVAKSVFNGGALERFVVASTWLNLLFAVQVIAGLSFAYATGETGHRITLFLIPFIWSTAAVWVVWHTQPTPAQRRFRILAAVVVAAYLLVLFYLSGLLQSSTPLMEQITGPNGIGITWGRSLGWSPVLMYTGEWIALTIVPYQAIGLAALAYLVYDALLELARSTIGGVIGAAACPACVGPVLAPLLAGGASGSSLVLVVGRYGYEIATVLFLVAITILYHRRRLHRLYASVR</sequence>
<dbReference type="Pfam" id="PF24412">
    <property type="entry name" value="DUF7546"/>
    <property type="match status" value="1"/>
</dbReference>
<comment type="caution">
    <text evidence="2">The sequence shown here is derived from an EMBL/GenBank/DDBJ whole genome shotgun (WGS) entry which is preliminary data.</text>
</comment>